<comment type="caution">
    <text evidence="1">The sequence shown here is derived from an EMBL/GenBank/DDBJ whole genome shotgun (WGS) entry which is preliminary data.</text>
</comment>
<reference evidence="3 4" key="1">
    <citation type="submission" date="2019-05" db="EMBL/GenBank/DDBJ databases">
        <title>Emergence of the Ug99 lineage of the wheat stem rust pathogen through somatic hybridization.</title>
        <authorList>
            <person name="Li F."/>
            <person name="Upadhyaya N.M."/>
            <person name="Sperschneider J."/>
            <person name="Matny O."/>
            <person name="Nguyen-Phuc H."/>
            <person name="Mago R."/>
            <person name="Raley C."/>
            <person name="Miller M.E."/>
            <person name="Silverstein K.A.T."/>
            <person name="Henningsen E."/>
            <person name="Hirsch C.D."/>
            <person name="Visser B."/>
            <person name="Pretorius Z.A."/>
            <person name="Steffenson B.J."/>
            <person name="Schwessinger B."/>
            <person name="Dodds P.N."/>
            <person name="Figueroa M."/>
        </authorList>
    </citation>
    <scope>NUCLEOTIDE SEQUENCE [LARGE SCALE GENOMIC DNA]</scope>
    <source>
        <strain evidence="1">21-0</strain>
        <strain evidence="2 4">Ug99</strain>
    </source>
</reference>
<dbReference type="EMBL" id="VSWC01000118">
    <property type="protein sequence ID" value="KAA1084028.1"/>
    <property type="molecule type" value="Genomic_DNA"/>
</dbReference>
<protein>
    <submittedName>
        <fullName evidence="1">Uncharacterized protein</fullName>
    </submittedName>
</protein>
<evidence type="ECO:0000313" key="4">
    <source>
        <dbReference type="Proteomes" id="UP000325313"/>
    </source>
</evidence>
<keyword evidence="3" id="KW-1185">Reference proteome</keyword>
<name>A0A5B0N7B0_PUCGR</name>
<sequence>MAAIQDHLVSVNMPAYYQRLLLAISRPLKLENATPSIQSLATQPPILTRSPRCQLFPVPVCPERNSTSSIHQLVSSRILKICTVVSRPCDDQSSFQAHNSTELSFKSPLARHNTATATFMNQSRWSCHPR</sequence>
<evidence type="ECO:0000313" key="2">
    <source>
        <dbReference type="EMBL" id="KAA1093262.1"/>
    </source>
</evidence>
<proteinExistence type="predicted"/>
<dbReference type="Proteomes" id="UP000325313">
    <property type="component" value="Unassembled WGS sequence"/>
</dbReference>
<accession>A0A5B0N7B0</accession>
<organism evidence="1 3">
    <name type="scientific">Puccinia graminis f. sp. tritici</name>
    <dbReference type="NCBI Taxonomy" id="56615"/>
    <lineage>
        <taxon>Eukaryota</taxon>
        <taxon>Fungi</taxon>
        <taxon>Dikarya</taxon>
        <taxon>Basidiomycota</taxon>
        <taxon>Pucciniomycotina</taxon>
        <taxon>Pucciniomycetes</taxon>
        <taxon>Pucciniales</taxon>
        <taxon>Pucciniaceae</taxon>
        <taxon>Puccinia</taxon>
    </lineage>
</organism>
<dbReference type="Proteomes" id="UP000324748">
    <property type="component" value="Unassembled WGS sequence"/>
</dbReference>
<dbReference type="EMBL" id="VDEP01000375">
    <property type="protein sequence ID" value="KAA1093262.1"/>
    <property type="molecule type" value="Genomic_DNA"/>
</dbReference>
<evidence type="ECO:0000313" key="1">
    <source>
        <dbReference type="EMBL" id="KAA1084028.1"/>
    </source>
</evidence>
<evidence type="ECO:0000313" key="3">
    <source>
        <dbReference type="Proteomes" id="UP000324748"/>
    </source>
</evidence>
<dbReference type="AlphaFoldDB" id="A0A5B0N7B0"/>
<gene>
    <name evidence="1" type="ORF">PGT21_014821</name>
    <name evidence="2" type="ORF">PGTUg99_005482</name>
</gene>